<proteinExistence type="predicted"/>
<protein>
    <submittedName>
        <fullName evidence="2">Uncharacterized protein</fullName>
    </submittedName>
</protein>
<dbReference type="EMBL" id="KN837124">
    <property type="protein sequence ID" value="KIJ43191.1"/>
    <property type="molecule type" value="Genomic_DNA"/>
</dbReference>
<feature type="compositionally biased region" description="Polar residues" evidence="1">
    <location>
        <begin position="263"/>
        <end position="276"/>
    </location>
</feature>
<accession>A0A0C9VXM6</accession>
<evidence type="ECO:0000313" key="2">
    <source>
        <dbReference type="EMBL" id="KIJ43191.1"/>
    </source>
</evidence>
<name>A0A0C9VXM6_SPHS4</name>
<gene>
    <name evidence="2" type="ORF">M422DRAFT_779807</name>
</gene>
<evidence type="ECO:0000256" key="1">
    <source>
        <dbReference type="SAM" id="MobiDB-lite"/>
    </source>
</evidence>
<feature type="region of interest" description="Disordered" evidence="1">
    <location>
        <begin position="243"/>
        <end position="282"/>
    </location>
</feature>
<reference evidence="2 3" key="1">
    <citation type="submission" date="2014-06" db="EMBL/GenBank/DDBJ databases">
        <title>Evolutionary Origins and Diversification of the Mycorrhizal Mutualists.</title>
        <authorList>
            <consortium name="DOE Joint Genome Institute"/>
            <consortium name="Mycorrhizal Genomics Consortium"/>
            <person name="Kohler A."/>
            <person name="Kuo A."/>
            <person name="Nagy L.G."/>
            <person name="Floudas D."/>
            <person name="Copeland A."/>
            <person name="Barry K.W."/>
            <person name="Cichocki N."/>
            <person name="Veneault-Fourrey C."/>
            <person name="LaButti K."/>
            <person name="Lindquist E.A."/>
            <person name="Lipzen A."/>
            <person name="Lundell T."/>
            <person name="Morin E."/>
            <person name="Murat C."/>
            <person name="Riley R."/>
            <person name="Ohm R."/>
            <person name="Sun H."/>
            <person name="Tunlid A."/>
            <person name="Henrissat B."/>
            <person name="Grigoriev I.V."/>
            <person name="Hibbett D.S."/>
            <person name="Martin F."/>
        </authorList>
    </citation>
    <scope>NUCLEOTIDE SEQUENCE [LARGE SCALE GENOMIC DNA]</scope>
    <source>
        <strain evidence="2 3">SS14</strain>
    </source>
</reference>
<sequence>MANIPPPPGNSQLNQSSQAAMPPFSHTLYCSHTSAPYMGVWNSLEFLGDMDVEKQKSVLKRITDVRGTTIEVFRKPHPSCARRSADLAVYFAIETRHIPVTWALTREDQPNLPGQKPPAIIDPSVAIDYYVKVLETIPGVLLDEVNKIIGPFESMPSSGEIQAYLERFRLRRALKNSEESSNSGTASTTPIQSLPVGIPRLVPQVFPSFLDLQRRLDPNFPNSPGSGARPIPSLTPCAIARRAPQATPGNTPPPPSVKRPATSGPNDGYLNNTALTQNQNVPNIPQPPQKRAKHVKNSILSIPQSTIPSQAPVAQFVRGPRQQLYPPYPPFTAFHYPEAFLRGPPVAPKPNAYLHAFQTGLPGMMPPPICRTKRCPLCSGMPQEISDAASLIEHIKRDHTNWQRMILSVKCRDCQKEYASYAGFAHEHFDDQGM</sequence>
<dbReference type="Proteomes" id="UP000054279">
    <property type="component" value="Unassembled WGS sequence"/>
</dbReference>
<dbReference type="AlphaFoldDB" id="A0A0C9VXM6"/>
<dbReference type="HOGENOM" id="CLU_631884_0_0_1"/>
<organism evidence="2 3">
    <name type="scientific">Sphaerobolus stellatus (strain SS14)</name>
    <dbReference type="NCBI Taxonomy" id="990650"/>
    <lineage>
        <taxon>Eukaryota</taxon>
        <taxon>Fungi</taxon>
        <taxon>Dikarya</taxon>
        <taxon>Basidiomycota</taxon>
        <taxon>Agaricomycotina</taxon>
        <taxon>Agaricomycetes</taxon>
        <taxon>Phallomycetidae</taxon>
        <taxon>Geastrales</taxon>
        <taxon>Sphaerobolaceae</taxon>
        <taxon>Sphaerobolus</taxon>
    </lineage>
</organism>
<evidence type="ECO:0000313" key="3">
    <source>
        <dbReference type="Proteomes" id="UP000054279"/>
    </source>
</evidence>
<keyword evidence="3" id="KW-1185">Reference proteome</keyword>